<accession>A0AAN8ZT97</accession>
<name>A0AAN8ZT97_9MAGN</name>
<evidence type="ECO:0000313" key="5">
    <source>
        <dbReference type="EMBL" id="KAK6944520.1"/>
    </source>
</evidence>
<organism evidence="5 6">
    <name type="scientific">Dillenia turbinata</name>
    <dbReference type="NCBI Taxonomy" id="194707"/>
    <lineage>
        <taxon>Eukaryota</taxon>
        <taxon>Viridiplantae</taxon>
        <taxon>Streptophyta</taxon>
        <taxon>Embryophyta</taxon>
        <taxon>Tracheophyta</taxon>
        <taxon>Spermatophyta</taxon>
        <taxon>Magnoliopsida</taxon>
        <taxon>eudicotyledons</taxon>
        <taxon>Gunneridae</taxon>
        <taxon>Pentapetalae</taxon>
        <taxon>Dilleniales</taxon>
        <taxon>Dilleniaceae</taxon>
        <taxon>Dillenia</taxon>
    </lineage>
</organism>
<sequence>MSPPSSVNHSTPNANQTHRTRSSNRRLLYLQIFKKFSRNFSDPKGLILIRIWLRFRLRSEGAQQSKDELLYQGVSYGNIEGIKALRREGAGLERIGREGKTPLILACMNPELLNVAKTLIDLGANPNAYRPANPLLMNDDCQTALDVARAKGFSIVVRAIEISVT</sequence>
<evidence type="ECO:0000256" key="1">
    <source>
        <dbReference type="ARBA" id="ARBA00022737"/>
    </source>
</evidence>
<dbReference type="Pfam" id="PF00023">
    <property type="entry name" value="Ank"/>
    <property type="match status" value="1"/>
</dbReference>
<reference evidence="5 6" key="1">
    <citation type="submission" date="2023-12" db="EMBL/GenBank/DDBJ databases">
        <title>A high-quality genome assembly for Dillenia turbinata (Dilleniales).</title>
        <authorList>
            <person name="Chanderbali A."/>
        </authorList>
    </citation>
    <scope>NUCLEOTIDE SEQUENCE [LARGE SCALE GENOMIC DNA]</scope>
    <source>
        <strain evidence="5">LSX21</strain>
        <tissue evidence="5">Leaf</tissue>
    </source>
</reference>
<evidence type="ECO:0000313" key="6">
    <source>
        <dbReference type="Proteomes" id="UP001370490"/>
    </source>
</evidence>
<keyword evidence="1" id="KW-0677">Repeat</keyword>
<keyword evidence="6" id="KW-1185">Reference proteome</keyword>
<feature type="region of interest" description="Disordered" evidence="4">
    <location>
        <begin position="1"/>
        <end position="22"/>
    </location>
</feature>
<comment type="caution">
    <text evidence="5">The sequence shown here is derived from an EMBL/GenBank/DDBJ whole genome shotgun (WGS) entry which is preliminary data.</text>
</comment>
<gene>
    <name evidence="5" type="ORF">RJ641_025622</name>
</gene>
<evidence type="ECO:0000256" key="4">
    <source>
        <dbReference type="SAM" id="MobiDB-lite"/>
    </source>
</evidence>
<dbReference type="Gene3D" id="1.25.40.20">
    <property type="entry name" value="Ankyrin repeat-containing domain"/>
    <property type="match status" value="1"/>
</dbReference>
<feature type="compositionally biased region" description="Polar residues" evidence="4">
    <location>
        <begin position="1"/>
        <end position="17"/>
    </location>
</feature>
<dbReference type="PANTHER" id="PTHR24171">
    <property type="entry name" value="ANKYRIN REPEAT DOMAIN-CONTAINING PROTEIN 39-RELATED"/>
    <property type="match status" value="1"/>
</dbReference>
<feature type="repeat" description="ANK" evidence="3">
    <location>
        <begin position="98"/>
        <end position="131"/>
    </location>
</feature>
<dbReference type="PROSITE" id="PS50088">
    <property type="entry name" value="ANK_REPEAT"/>
    <property type="match status" value="1"/>
</dbReference>
<evidence type="ECO:0000256" key="2">
    <source>
        <dbReference type="ARBA" id="ARBA00023043"/>
    </source>
</evidence>
<keyword evidence="2 3" id="KW-0040">ANK repeat</keyword>
<evidence type="ECO:0000256" key="3">
    <source>
        <dbReference type="PROSITE-ProRule" id="PRU00023"/>
    </source>
</evidence>
<dbReference type="InterPro" id="IPR036770">
    <property type="entry name" value="Ankyrin_rpt-contain_sf"/>
</dbReference>
<dbReference type="SMART" id="SM00248">
    <property type="entry name" value="ANK"/>
    <property type="match status" value="2"/>
</dbReference>
<proteinExistence type="predicted"/>
<protein>
    <submittedName>
        <fullName evidence="5">Ankyrin repeat</fullName>
    </submittedName>
</protein>
<dbReference type="InterPro" id="IPR002110">
    <property type="entry name" value="Ankyrin_rpt"/>
</dbReference>
<dbReference type="SUPFAM" id="SSF48403">
    <property type="entry name" value="Ankyrin repeat"/>
    <property type="match status" value="1"/>
</dbReference>
<dbReference type="EMBL" id="JBAMMX010000003">
    <property type="protein sequence ID" value="KAK6944520.1"/>
    <property type="molecule type" value="Genomic_DNA"/>
</dbReference>
<dbReference type="Proteomes" id="UP001370490">
    <property type="component" value="Unassembled WGS sequence"/>
</dbReference>
<dbReference type="PROSITE" id="PS50297">
    <property type="entry name" value="ANK_REP_REGION"/>
    <property type="match status" value="1"/>
</dbReference>
<dbReference type="AlphaFoldDB" id="A0AAN8ZT97"/>